<comment type="caution">
    <text evidence="1">The sequence shown here is derived from an EMBL/GenBank/DDBJ whole genome shotgun (WGS) entry which is preliminary data.</text>
</comment>
<name>A0A9W5TZC6_9BACI</name>
<sequence>MEKNSQNNKSISSTTLNFLKDNVLNVTDLTRTNKLSDILNQYVGRESEEVYVIQNSKKRNSQAVIVDFEYFERLLKYKEVVDHAVDDYMYHIAKERKEEKAQLTLDEVFDDGDFDYEKLIKQLKENNR</sequence>
<proteinExistence type="predicted"/>
<evidence type="ECO:0000313" key="1">
    <source>
        <dbReference type="EMBL" id="GGB46719.1"/>
    </source>
</evidence>
<evidence type="ECO:0008006" key="3">
    <source>
        <dbReference type="Google" id="ProtNLM"/>
    </source>
</evidence>
<evidence type="ECO:0000313" key="2">
    <source>
        <dbReference type="Proteomes" id="UP000621492"/>
    </source>
</evidence>
<reference evidence="1" key="1">
    <citation type="journal article" date="2014" name="Int. J. Syst. Evol. Microbiol.">
        <title>Complete genome sequence of Corynebacterium casei LMG S-19264T (=DSM 44701T), isolated from a smear-ripened cheese.</title>
        <authorList>
            <consortium name="US DOE Joint Genome Institute (JGI-PGF)"/>
            <person name="Walter F."/>
            <person name="Albersmeier A."/>
            <person name="Kalinowski J."/>
            <person name="Ruckert C."/>
        </authorList>
    </citation>
    <scope>NUCLEOTIDE SEQUENCE</scope>
    <source>
        <strain evidence="1">CGMCC 1.15454</strain>
    </source>
</reference>
<dbReference type="RefSeq" id="WP_088049576.1">
    <property type="nucleotide sequence ID" value="NZ_BMJD01000020.1"/>
</dbReference>
<reference evidence="1" key="2">
    <citation type="submission" date="2020-09" db="EMBL/GenBank/DDBJ databases">
        <authorList>
            <person name="Sun Q."/>
            <person name="Zhou Y."/>
        </authorList>
    </citation>
    <scope>NUCLEOTIDE SEQUENCE</scope>
    <source>
        <strain evidence="1">CGMCC 1.15454</strain>
    </source>
</reference>
<dbReference type="AlphaFoldDB" id="A0A9W5TZC6"/>
<keyword evidence="2" id="KW-1185">Reference proteome</keyword>
<organism evidence="1 2">
    <name type="scientific">Lentibacillus populi</name>
    <dbReference type="NCBI Taxonomy" id="1827502"/>
    <lineage>
        <taxon>Bacteria</taxon>
        <taxon>Bacillati</taxon>
        <taxon>Bacillota</taxon>
        <taxon>Bacilli</taxon>
        <taxon>Bacillales</taxon>
        <taxon>Bacillaceae</taxon>
        <taxon>Lentibacillus</taxon>
    </lineage>
</organism>
<gene>
    <name evidence="1" type="ORF">GCM10011409_25290</name>
</gene>
<protein>
    <recommendedName>
        <fullName evidence="3">Antitoxin</fullName>
    </recommendedName>
</protein>
<dbReference type="Proteomes" id="UP000621492">
    <property type="component" value="Unassembled WGS sequence"/>
</dbReference>
<accession>A0A9W5TZC6</accession>
<dbReference type="EMBL" id="BMJD01000020">
    <property type="protein sequence ID" value="GGB46719.1"/>
    <property type="molecule type" value="Genomic_DNA"/>
</dbReference>